<dbReference type="CDD" id="cd16321">
    <property type="entry name" value="MraZ_C"/>
    <property type="match status" value="1"/>
</dbReference>
<dbReference type="InterPro" id="IPR035642">
    <property type="entry name" value="MraZ_N"/>
</dbReference>
<dbReference type="Gene3D" id="3.40.1550.20">
    <property type="entry name" value="Transcriptional regulator MraZ domain"/>
    <property type="match status" value="1"/>
</dbReference>
<evidence type="ECO:0000256" key="2">
    <source>
        <dbReference type="ARBA" id="ARBA00022490"/>
    </source>
</evidence>
<dbReference type="HAMAP" id="MF_01008">
    <property type="entry name" value="MraZ"/>
    <property type="match status" value="1"/>
</dbReference>
<dbReference type="RefSeq" id="WP_279241915.1">
    <property type="nucleotide sequence ID" value="NZ_CP036501.1"/>
</dbReference>
<keyword evidence="4 7" id="KW-0805">Transcription regulation</keyword>
<keyword evidence="3" id="KW-0677">Repeat</keyword>
<reference evidence="9 10" key="1">
    <citation type="submission" date="2019-02" db="EMBL/GenBank/DDBJ databases">
        <title>Halieaceae_genomes.</title>
        <authorList>
            <person name="Li S.-H."/>
        </authorList>
    </citation>
    <scope>NUCLEOTIDE SEQUENCE [LARGE SCALE GENOMIC DNA]</scope>
    <source>
        <strain evidence="9 10">JH123</strain>
    </source>
</reference>
<organism evidence="9 10">
    <name type="scientific">Candidatus Paraluminiphilus aquimaris</name>
    <dbReference type="NCBI Taxonomy" id="2518994"/>
    <lineage>
        <taxon>Bacteria</taxon>
        <taxon>Pseudomonadati</taxon>
        <taxon>Pseudomonadota</taxon>
        <taxon>Gammaproteobacteria</taxon>
        <taxon>Cellvibrionales</taxon>
        <taxon>Halieaceae</taxon>
        <taxon>Candidatus Paraluminiphilus</taxon>
    </lineage>
</organism>
<evidence type="ECO:0000256" key="3">
    <source>
        <dbReference type="ARBA" id="ARBA00022737"/>
    </source>
</evidence>
<dbReference type="InterPro" id="IPR007159">
    <property type="entry name" value="SpoVT-AbrB_dom"/>
</dbReference>
<evidence type="ECO:0000259" key="8">
    <source>
        <dbReference type="PROSITE" id="PS51740"/>
    </source>
</evidence>
<dbReference type="Proteomes" id="UP001317963">
    <property type="component" value="Chromosome"/>
</dbReference>
<name>A0ABY6Q9T3_9GAMM</name>
<protein>
    <recommendedName>
        <fullName evidence="1 7">Transcriptional regulator MraZ</fullName>
    </recommendedName>
</protein>
<dbReference type="InterPro" id="IPR020603">
    <property type="entry name" value="MraZ_dom"/>
</dbReference>
<evidence type="ECO:0000256" key="4">
    <source>
        <dbReference type="ARBA" id="ARBA00023015"/>
    </source>
</evidence>
<dbReference type="InterPro" id="IPR035644">
    <property type="entry name" value="MraZ_C"/>
</dbReference>
<keyword evidence="5 7" id="KW-0238">DNA-binding</keyword>
<accession>A0ABY6Q9T3</accession>
<dbReference type="PANTHER" id="PTHR34701:SF1">
    <property type="entry name" value="TRANSCRIPTIONAL REGULATOR MRAZ"/>
    <property type="match status" value="1"/>
</dbReference>
<dbReference type="InterPro" id="IPR003444">
    <property type="entry name" value="MraZ"/>
</dbReference>
<dbReference type="NCBIfam" id="TIGR00242">
    <property type="entry name" value="division/cell wall cluster transcriptional repressor MraZ"/>
    <property type="match status" value="1"/>
</dbReference>
<evidence type="ECO:0000313" key="10">
    <source>
        <dbReference type="Proteomes" id="UP001317963"/>
    </source>
</evidence>
<dbReference type="PANTHER" id="PTHR34701">
    <property type="entry name" value="TRANSCRIPTIONAL REGULATOR MRAZ"/>
    <property type="match status" value="1"/>
</dbReference>
<comment type="subunit">
    <text evidence="7">Forms oligomers.</text>
</comment>
<comment type="subcellular location">
    <subcellularLocation>
        <location evidence="7">Cytoplasm</location>
        <location evidence="7">Nucleoid</location>
    </subcellularLocation>
</comment>
<evidence type="ECO:0000313" key="9">
    <source>
        <dbReference type="EMBL" id="UZP75427.1"/>
    </source>
</evidence>
<keyword evidence="2 7" id="KW-0963">Cytoplasm</keyword>
<dbReference type="InterPro" id="IPR038619">
    <property type="entry name" value="MraZ_sf"/>
</dbReference>
<dbReference type="EMBL" id="CP036501">
    <property type="protein sequence ID" value="UZP75427.1"/>
    <property type="molecule type" value="Genomic_DNA"/>
</dbReference>
<dbReference type="InterPro" id="IPR037914">
    <property type="entry name" value="SpoVT-AbrB_sf"/>
</dbReference>
<feature type="domain" description="SpoVT-AbrB" evidence="8">
    <location>
        <begin position="5"/>
        <end position="52"/>
    </location>
</feature>
<dbReference type="SUPFAM" id="SSF89447">
    <property type="entry name" value="AbrB/MazE/MraZ-like"/>
    <property type="match status" value="1"/>
</dbReference>
<evidence type="ECO:0000256" key="6">
    <source>
        <dbReference type="ARBA" id="ARBA00023163"/>
    </source>
</evidence>
<evidence type="ECO:0000256" key="5">
    <source>
        <dbReference type="ARBA" id="ARBA00023125"/>
    </source>
</evidence>
<comment type="similarity">
    <text evidence="7">Belongs to the MraZ family.</text>
</comment>
<sequence length="149" mass="16603">MFRGVQHINLDAKGRLSVPARQRESLLDISAGSLVVTIDTQSSCLVMYPLKEWERIERDVQDLPTLNPAVRRFQRLVLGYASDLDLDSNGRVLLPGALREYAQLEKRVVLVGQGNKLELWSETLWDAECEAALAADGGDLPDELMGLKL</sequence>
<keyword evidence="10" id="KW-1185">Reference proteome</keyword>
<dbReference type="CDD" id="cd16320">
    <property type="entry name" value="MraZ_N"/>
    <property type="match status" value="1"/>
</dbReference>
<dbReference type="PROSITE" id="PS51740">
    <property type="entry name" value="SPOVT_ABRB"/>
    <property type="match status" value="2"/>
</dbReference>
<evidence type="ECO:0000256" key="1">
    <source>
        <dbReference type="ARBA" id="ARBA00013860"/>
    </source>
</evidence>
<proteinExistence type="inferred from homology"/>
<feature type="domain" description="SpoVT-AbrB" evidence="8">
    <location>
        <begin position="81"/>
        <end position="124"/>
    </location>
</feature>
<keyword evidence="6 7" id="KW-0804">Transcription</keyword>
<evidence type="ECO:0000256" key="7">
    <source>
        <dbReference type="HAMAP-Rule" id="MF_01008"/>
    </source>
</evidence>
<gene>
    <name evidence="7 9" type="primary">mraZ</name>
    <name evidence="9" type="ORF">E0F26_12065</name>
</gene>
<dbReference type="Pfam" id="PF02381">
    <property type="entry name" value="MraZ"/>
    <property type="match status" value="2"/>
</dbReference>